<gene>
    <name evidence="1" type="ORF">U2I54_19220</name>
</gene>
<protein>
    <recommendedName>
        <fullName evidence="3">DUF2326 domain-containing protein</fullName>
    </recommendedName>
</protein>
<accession>A0ABU5K090</accession>
<reference evidence="2" key="1">
    <citation type="submission" date="2023-11" db="EMBL/GenBank/DDBJ databases">
        <title>Genome Sequence of Bacillus pseudomycoides stain BUPM19.</title>
        <authorList>
            <person name="Farhat A."/>
        </authorList>
    </citation>
    <scope>NUCLEOTIDE SEQUENCE [LARGE SCALE GENOMIC DNA]</scope>
    <source>
        <strain evidence="2">BUPM19</strain>
    </source>
</reference>
<proteinExistence type="predicted"/>
<dbReference type="RefSeq" id="WP_374218683.1">
    <property type="nucleotide sequence ID" value="NZ_JAXOVW010000050.1"/>
</dbReference>
<dbReference type="Proteomes" id="UP001291930">
    <property type="component" value="Unassembled WGS sequence"/>
</dbReference>
<evidence type="ECO:0008006" key="3">
    <source>
        <dbReference type="Google" id="ProtNLM"/>
    </source>
</evidence>
<comment type="caution">
    <text evidence="1">The sequence shown here is derived from an EMBL/GenBank/DDBJ whole genome shotgun (WGS) entry which is preliminary data.</text>
</comment>
<name>A0ABU5K090_9BACI</name>
<sequence>MFDKLFQHEHTLIVDETEELVFKASQRQIHKLRPFHYGKDKDSMADSIIIETLINIQDLISFNNDDQVYFISRNTEDFSEQGDKNQLHKDIELSLKNKKIDDRIHYRILFTKTLLDDFKTESKHAELIEELIAEEEWLKEYVLKDCIDSETDRIREGAGLTSLSADYEGEIAELNEIHDLFNELEEFQGIFLSEYETYSNIYSLLEEELNSKGFDEILELIVHFNQQRPLIEINIEGCNDKHDLINEIFSIIHRLCFNNEEVAIEDMFRYQDYFELNATLATIQDFNGVEYKIDTYGYLSPDHGGRDSIYLSILKEEQKIEEGEITINYGFLEIDDDGNVGDGSAQDIDVHIENVITEIESIKNEIMSEIVFNQKILKRIIEKLGINIELSFLN</sequence>
<organism evidence="1 2">
    <name type="scientific">Bacillus bingmayongensis</name>
    <dbReference type="NCBI Taxonomy" id="1150157"/>
    <lineage>
        <taxon>Bacteria</taxon>
        <taxon>Bacillati</taxon>
        <taxon>Bacillota</taxon>
        <taxon>Bacilli</taxon>
        <taxon>Bacillales</taxon>
        <taxon>Bacillaceae</taxon>
        <taxon>Bacillus</taxon>
    </lineage>
</organism>
<dbReference type="EMBL" id="JAXOVW010000050">
    <property type="protein sequence ID" value="MDZ5609136.1"/>
    <property type="molecule type" value="Genomic_DNA"/>
</dbReference>
<evidence type="ECO:0000313" key="2">
    <source>
        <dbReference type="Proteomes" id="UP001291930"/>
    </source>
</evidence>
<keyword evidence="2" id="KW-1185">Reference proteome</keyword>
<evidence type="ECO:0000313" key="1">
    <source>
        <dbReference type="EMBL" id="MDZ5609136.1"/>
    </source>
</evidence>